<dbReference type="GO" id="GO:0006457">
    <property type="term" value="P:protein folding"/>
    <property type="evidence" value="ECO:0007669"/>
    <property type="project" value="InterPro"/>
</dbReference>
<keyword evidence="11" id="KW-1185">Reference proteome</keyword>
<dbReference type="Proteomes" id="UP000011910">
    <property type="component" value="Unassembled WGS sequence"/>
</dbReference>
<dbReference type="STRING" id="1279009.ADICEAN_04058"/>
<feature type="chain" id="PRO_5004081753" description="Peptidyl-prolyl cis-trans isomerase" evidence="8">
    <location>
        <begin position="21"/>
        <end position="245"/>
    </location>
</feature>
<comment type="caution">
    <text evidence="10">The sequence shown here is derived from an EMBL/GenBank/DDBJ whole genome shotgun (WGS) entry which is preliminary data.</text>
</comment>
<sequence length="245" mass="27068">MKFLSFLLCLSLLSVSPVLAQSKKELKAQVQRLTTELTELKKPKEADLSQEHSRVSYAIGVMIATNMQQQPFDSLDVEALSLAFRDVLNGGEVQLQPQEAETIIQTYMQQVMEARSAQAREEARAFLEQNRTKEGVVQTASGLQYKVIKAGSGKTPGPNDRVTVHYTGMLTDGTVFDSSLERGEPVTFGVSQIIPGWTEALQLMKEGAKWTLFIPAELAYGERGAGNDIPPYATLIFEVELLKVE</sequence>
<feature type="domain" description="PPIase FKBP-type" evidence="9">
    <location>
        <begin position="159"/>
        <end position="245"/>
    </location>
</feature>
<dbReference type="Pfam" id="PF01346">
    <property type="entry name" value="FKBP_N"/>
    <property type="match status" value="1"/>
</dbReference>
<proteinExistence type="inferred from homology"/>
<gene>
    <name evidence="10" type="primary">mip</name>
    <name evidence="10" type="ORF">ADICEAN_04058</name>
</gene>
<dbReference type="Gene3D" id="3.10.50.40">
    <property type="match status" value="1"/>
</dbReference>
<dbReference type="AlphaFoldDB" id="M7N0U8"/>
<keyword evidence="3 8" id="KW-0732">Signal</keyword>
<dbReference type="EMBL" id="AODQ01000182">
    <property type="protein sequence ID" value="EMR00826.1"/>
    <property type="molecule type" value="Genomic_DNA"/>
</dbReference>
<evidence type="ECO:0000256" key="7">
    <source>
        <dbReference type="RuleBase" id="RU003915"/>
    </source>
</evidence>
<dbReference type="RefSeq" id="WP_009197433.1">
    <property type="nucleotide sequence ID" value="NZ_AODQ01000182.1"/>
</dbReference>
<feature type="signal peptide" evidence="8">
    <location>
        <begin position="1"/>
        <end position="20"/>
    </location>
</feature>
<evidence type="ECO:0000256" key="6">
    <source>
        <dbReference type="PROSITE-ProRule" id="PRU00277"/>
    </source>
</evidence>
<keyword evidence="5 6" id="KW-0413">Isomerase</keyword>
<name>M7N0U8_9BACT</name>
<evidence type="ECO:0000256" key="1">
    <source>
        <dbReference type="ARBA" id="ARBA00000971"/>
    </source>
</evidence>
<dbReference type="OrthoDB" id="9814548at2"/>
<evidence type="ECO:0000256" key="2">
    <source>
        <dbReference type="ARBA" id="ARBA00006577"/>
    </source>
</evidence>
<dbReference type="Pfam" id="PF00254">
    <property type="entry name" value="FKBP_C"/>
    <property type="match status" value="1"/>
</dbReference>
<evidence type="ECO:0000256" key="5">
    <source>
        <dbReference type="ARBA" id="ARBA00023235"/>
    </source>
</evidence>
<evidence type="ECO:0000256" key="4">
    <source>
        <dbReference type="ARBA" id="ARBA00023110"/>
    </source>
</evidence>
<dbReference type="PANTHER" id="PTHR43811:SF19">
    <property type="entry name" value="39 KDA FK506-BINDING NUCLEAR PROTEIN"/>
    <property type="match status" value="1"/>
</dbReference>
<organism evidence="10 11">
    <name type="scientific">Cesiribacter andamanensis AMV16</name>
    <dbReference type="NCBI Taxonomy" id="1279009"/>
    <lineage>
        <taxon>Bacteria</taxon>
        <taxon>Pseudomonadati</taxon>
        <taxon>Bacteroidota</taxon>
        <taxon>Cytophagia</taxon>
        <taxon>Cytophagales</taxon>
        <taxon>Cesiribacteraceae</taxon>
        <taxon>Cesiribacter</taxon>
    </lineage>
</organism>
<dbReference type="EC" id="5.2.1.8" evidence="7"/>
<evidence type="ECO:0000259" key="9">
    <source>
        <dbReference type="PROSITE" id="PS50059"/>
    </source>
</evidence>
<dbReference type="GO" id="GO:0003755">
    <property type="term" value="F:peptidyl-prolyl cis-trans isomerase activity"/>
    <property type="evidence" value="ECO:0007669"/>
    <property type="project" value="UniProtKB-UniRule"/>
</dbReference>
<comment type="catalytic activity">
    <reaction evidence="1 6 7">
        <text>[protein]-peptidylproline (omega=180) = [protein]-peptidylproline (omega=0)</text>
        <dbReference type="Rhea" id="RHEA:16237"/>
        <dbReference type="Rhea" id="RHEA-COMP:10747"/>
        <dbReference type="Rhea" id="RHEA-COMP:10748"/>
        <dbReference type="ChEBI" id="CHEBI:83833"/>
        <dbReference type="ChEBI" id="CHEBI:83834"/>
        <dbReference type="EC" id="5.2.1.8"/>
    </reaction>
</comment>
<accession>M7N0U8</accession>
<evidence type="ECO:0000256" key="3">
    <source>
        <dbReference type="ARBA" id="ARBA00022729"/>
    </source>
</evidence>
<dbReference type="InterPro" id="IPR036944">
    <property type="entry name" value="PPIase_FKBP_N_sf"/>
</dbReference>
<dbReference type="InterPro" id="IPR001179">
    <property type="entry name" value="PPIase_FKBP_dom"/>
</dbReference>
<comment type="similarity">
    <text evidence="2 7">Belongs to the FKBP-type PPIase family.</text>
</comment>
<dbReference type="PROSITE" id="PS50059">
    <property type="entry name" value="FKBP_PPIASE"/>
    <property type="match status" value="1"/>
</dbReference>
<dbReference type="PANTHER" id="PTHR43811">
    <property type="entry name" value="FKBP-TYPE PEPTIDYL-PROLYL CIS-TRANS ISOMERASE FKPA"/>
    <property type="match status" value="1"/>
</dbReference>
<dbReference type="eggNOG" id="COG0545">
    <property type="taxonomic scope" value="Bacteria"/>
</dbReference>
<reference evidence="10 11" key="1">
    <citation type="journal article" date="2013" name="Genome Announc.">
        <title>Draft Genome Sequence of Cesiribacter andamanensis Strain AMV16T, Isolated from a Soil Sample from a Mud Volcano in the Andaman Islands, India.</title>
        <authorList>
            <person name="Shivaji S."/>
            <person name="Ara S."/>
            <person name="Begum Z."/>
            <person name="Srinivas T.N."/>
            <person name="Singh A."/>
            <person name="Kumar Pinnaka A."/>
        </authorList>
    </citation>
    <scope>NUCLEOTIDE SEQUENCE [LARGE SCALE GENOMIC DNA]</scope>
    <source>
        <strain evidence="10 11">AMV16</strain>
    </source>
</reference>
<dbReference type="InterPro" id="IPR046357">
    <property type="entry name" value="PPIase_dom_sf"/>
</dbReference>
<evidence type="ECO:0000313" key="11">
    <source>
        <dbReference type="Proteomes" id="UP000011910"/>
    </source>
</evidence>
<evidence type="ECO:0000313" key="10">
    <source>
        <dbReference type="EMBL" id="EMR00826.1"/>
    </source>
</evidence>
<dbReference type="FunFam" id="3.10.50.40:FF:000045">
    <property type="entry name" value="Peptidyl-prolyl cis-trans isomerase"/>
    <property type="match status" value="1"/>
</dbReference>
<dbReference type="InterPro" id="IPR000774">
    <property type="entry name" value="PPIase_FKBP_N"/>
</dbReference>
<keyword evidence="4 6" id="KW-0697">Rotamase</keyword>
<protein>
    <recommendedName>
        <fullName evidence="7">Peptidyl-prolyl cis-trans isomerase</fullName>
        <ecNumber evidence="7">5.2.1.8</ecNumber>
    </recommendedName>
</protein>
<evidence type="ECO:0000256" key="8">
    <source>
        <dbReference type="SAM" id="SignalP"/>
    </source>
</evidence>
<dbReference type="SUPFAM" id="SSF54534">
    <property type="entry name" value="FKBP-like"/>
    <property type="match status" value="1"/>
</dbReference>
<dbReference type="Gene3D" id="1.10.287.460">
    <property type="entry name" value="Peptidyl-prolyl cis-trans isomerase, FKBP-type, N-terminal domain"/>
    <property type="match status" value="1"/>
</dbReference>